<dbReference type="KEGG" id="jpo:G7058_10885"/>
<reference evidence="1 2" key="1">
    <citation type="journal article" date="2017" name="Int. J. Syst. Evol. Microbiol.">
        <title>Jeotgalibaca porci sp. nov. and Jeotgalibaca arthritidis sp. nov., isolated from pigs, and emended description of the genus Jeotgalibaca.</title>
        <authorList>
            <person name="Zamora L."/>
            <person name="Perez-Sancho M."/>
            <person name="Dominguez L."/>
            <person name="Fernandez-Garayzabal J.F."/>
            <person name="Vela A.I."/>
        </authorList>
    </citation>
    <scope>NUCLEOTIDE SEQUENCE [LARGE SCALE GENOMIC DNA]</scope>
    <source>
        <strain evidence="1 2">CCUG 69148</strain>
    </source>
</reference>
<proteinExistence type="predicted"/>
<dbReference type="Pfam" id="PF06279">
    <property type="entry name" value="DUF1033"/>
    <property type="match status" value="1"/>
</dbReference>
<dbReference type="Proteomes" id="UP000501830">
    <property type="component" value="Chromosome"/>
</dbReference>
<dbReference type="RefSeq" id="WP_166063540.1">
    <property type="nucleotide sequence ID" value="NZ_CP049889.1"/>
</dbReference>
<evidence type="ECO:0000313" key="2">
    <source>
        <dbReference type="Proteomes" id="UP000501830"/>
    </source>
</evidence>
<protein>
    <submittedName>
        <fullName evidence="1">DUF1033 family protein</fullName>
    </submittedName>
</protein>
<evidence type="ECO:0000313" key="1">
    <source>
        <dbReference type="EMBL" id="QIK52508.1"/>
    </source>
</evidence>
<organism evidence="1 2">
    <name type="scientific">Jeotgalibaca porci</name>
    <dbReference type="NCBI Taxonomy" id="1868793"/>
    <lineage>
        <taxon>Bacteria</taxon>
        <taxon>Bacillati</taxon>
        <taxon>Bacillota</taxon>
        <taxon>Bacilli</taxon>
        <taxon>Lactobacillales</taxon>
        <taxon>Carnobacteriaceae</taxon>
        <taxon>Jeotgalibaca</taxon>
    </lineage>
</organism>
<dbReference type="InterPro" id="IPR010434">
    <property type="entry name" value="DUF1033"/>
</dbReference>
<keyword evidence="2" id="KW-1185">Reference proteome</keyword>
<dbReference type="GeneID" id="94553792"/>
<gene>
    <name evidence="1" type="ORF">G7058_10885</name>
</gene>
<dbReference type="AlphaFoldDB" id="A0A6G7WJZ3"/>
<accession>A0A6G7WJZ3</accession>
<sequence>MYQVYLMKGEYEPWWFFEDWKTLVLSETSFPTYEEAVRSYNEHDEQLTSKYPFKKTKGNYLVAYWSEDESVYCESCEDDIQLYYGLMLLKNDKAIEETANTCN</sequence>
<name>A0A6G7WJZ3_9LACT</name>
<dbReference type="EMBL" id="CP049889">
    <property type="protein sequence ID" value="QIK52508.1"/>
    <property type="molecule type" value="Genomic_DNA"/>
</dbReference>